<evidence type="ECO:0000313" key="3">
    <source>
        <dbReference type="Proteomes" id="UP001176940"/>
    </source>
</evidence>
<dbReference type="Proteomes" id="UP001176940">
    <property type="component" value="Unassembled WGS sequence"/>
</dbReference>
<dbReference type="SMART" id="SM01361">
    <property type="entry name" value="A2M_recep"/>
    <property type="match status" value="1"/>
</dbReference>
<dbReference type="InterPro" id="IPR048848">
    <property type="entry name" value="C3_CUB2"/>
</dbReference>
<feature type="domain" description="Alpha-macroglobulin receptor-binding" evidence="1">
    <location>
        <begin position="293"/>
        <end position="376"/>
    </location>
</feature>
<gene>
    <name evidence="2" type="ORF">RIMI_LOCUS16817031</name>
</gene>
<accession>A0ABN9M5L6</accession>
<dbReference type="SUPFAM" id="SSF48239">
    <property type="entry name" value="Terpenoid cyclases/Protein prenyltransferases"/>
    <property type="match status" value="1"/>
</dbReference>
<dbReference type="Gene3D" id="1.50.10.20">
    <property type="match status" value="1"/>
</dbReference>
<protein>
    <recommendedName>
        <fullName evidence="1">Alpha-macroglobulin receptor-binding domain-containing protein</fullName>
    </recommendedName>
</protein>
<dbReference type="EMBL" id="CAUEEQ010047734">
    <property type="protein sequence ID" value="CAJ0959480.1"/>
    <property type="molecule type" value="Genomic_DNA"/>
</dbReference>
<dbReference type="Pfam" id="PF07678">
    <property type="entry name" value="TED_complement"/>
    <property type="match status" value="2"/>
</dbReference>
<dbReference type="Pfam" id="PF21308">
    <property type="entry name" value="C3_CUB2"/>
    <property type="match status" value="1"/>
</dbReference>
<organism evidence="2 3">
    <name type="scientific">Ranitomeya imitator</name>
    <name type="common">mimic poison frog</name>
    <dbReference type="NCBI Taxonomy" id="111125"/>
    <lineage>
        <taxon>Eukaryota</taxon>
        <taxon>Metazoa</taxon>
        <taxon>Chordata</taxon>
        <taxon>Craniata</taxon>
        <taxon>Vertebrata</taxon>
        <taxon>Euteleostomi</taxon>
        <taxon>Amphibia</taxon>
        <taxon>Batrachia</taxon>
        <taxon>Anura</taxon>
        <taxon>Neobatrachia</taxon>
        <taxon>Hyloidea</taxon>
        <taxon>Dendrobatidae</taxon>
        <taxon>Dendrobatinae</taxon>
        <taxon>Ranitomeya</taxon>
    </lineage>
</organism>
<proteinExistence type="predicted"/>
<evidence type="ECO:0000313" key="2">
    <source>
        <dbReference type="EMBL" id="CAJ0959480.1"/>
    </source>
</evidence>
<feature type="non-terminal residue" evidence="2">
    <location>
        <position position="407"/>
    </location>
</feature>
<dbReference type="SUPFAM" id="SSF49410">
    <property type="entry name" value="Alpha-macroglobulin receptor domain"/>
    <property type="match status" value="1"/>
</dbReference>
<keyword evidence="3" id="KW-1185">Reference proteome</keyword>
<reference evidence="2" key="1">
    <citation type="submission" date="2023-07" db="EMBL/GenBank/DDBJ databases">
        <authorList>
            <person name="Stuckert A."/>
        </authorList>
    </citation>
    <scope>NUCLEOTIDE SEQUENCE</scope>
</reference>
<evidence type="ECO:0000259" key="1">
    <source>
        <dbReference type="SMART" id="SM01361"/>
    </source>
</evidence>
<dbReference type="InterPro" id="IPR009048">
    <property type="entry name" value="A-macroglobulin_rcpt-bd"/>
</dbReference>
<dbReference type="PANTHER" id="PTHR11412:SF81">
    <property type="entry name" value="COMPLEMENT C3"/>
    <property type="match status" value="1"/>
</dbReference>
<dbReference type="InterPro" id="IPR008930">
    <property type="entry name" value="Terpenoid_cyclase/PrenylTrfase"/>
</dbReference>
<dbReference type="PANTHER" id="PTHR11412">
    <property type="entry name" value="MACROGLOBULIN / COMPLEMENT"/>
    <property type="match status" value="1"/>
</dbReference>
<dbReference type="Gene3D" id="2.20.210.20">
    <property type="match status" value="1"/>
</dbReference>
<dbReference type="Gene3D" id="2.60.40.690">
    <property type="entry name" value="Alpha-macroglobulin, receptor-binding domain"/>
    <property type="match status" value="1"/>
</dbReference>
<comment type="caution">
    <text evidence="2">The sequence shown here is derived from an EMBL/GenBank/DDBJ whole genome shotgun (WGS) entry which is preliminary data.</text>
</comment>
<dbReference type="InterPro" id="IPR011626">
    <property type="entry name" value="Alpha-macroglobulin_TED"/>
</dbReference>
<dbReference type="Pfam" id="PF07677">
    <property type="entry name" value="A2M_recep"/>
    <property type="match status" value="1"/>
</dbReference>
<name>A0ABN9M5L6_9NEOB</name>
<sequence>MAQSLVVIEHKDLCDSVKWLILSKQKAEGTFKEDVPVIHQEMVGDIRGSSEDVSLTAFVLIAMLKSEKICTPHVSNLKSSIEKATNFLLSQYSGLTKPYTIAITSYALAMAGSIVQPERLLSATTVQWESGSRFITIEATSYALLALLHLNQYNLTGPIVRWLTEQKYYGDVSSNTQATFVMFQALAKYQIDIPTRNDMDLLVTLNLPENNLPLKYLISPETAMLARSATTKANKEFSVEAKGKGQATLTKKGCKNFDLTVTVKDEPTVSRPEGALSTLSVEICVRHLKHSDAAMSILDVSMMTGFTPDIESLNKLMKGVDKYISKFEINKESITKGTLIIYLDKKTAALNSTMWIRTASYWPLSVRKMCAGVRRFHPIPQMRYVFITKQDGRPCTNRIIKTFQSKC</sequence>
<dbReference type="InterPro" id="IPR050473">
    <property type="entry name" value="A2M/Complement_sys"/>
</dbReference>
<dbReference type="InterPro" id="IPR036595">
    <property type="entry name" value="A-macroglobulin_rcpt-bd_sf"/>
</dbReference>